<evidence type="ECO:0008006" key="3">
    <source>
        <dbReference type="Google" id="ProtNLM"/>
    </source>
</evidence>
<organism evidence="1 2">
    <name type="scientific">Clostridium taeniosporum</name>
    <dbReference type="NCBI Taxonomy" id="394958"/>
    <lineage>
        <taxon>Bacteria</taxon>
        <taxon>Bacillati</taxon>
        <taxon>Bacillota</taxon>
        <taxon>Clostridia</taxon>
        <taxon>Eubacteriales</taxon>
        <taxon>Clostridiaceae</taxon>
        <taxon>Clostridium</taxon>
    </lineage>
</organism>
<reference evidence="2" key="1">
    <citation type="submission" date="2016-09" db="EMBL/GenBank/DDBJ databases">
        <title>Genomics of Clostridium taeniosporum, an organism which forms endospores with ribbon-like appendages.</title>
        <authorList>
            <person name="Walker J.R."/>
        </authorList>
    </citation>
    <scope>NUCLEOTIDE SEQUENCE [LARGE SCALE GENOMIC DNA]</scope>
    <source>
        <strain evidence="2">1/k</strain>
    </source>
</reference>
<gene>
    <name evidence="1" type="ORF">BGI42_02145</name>
</gene>
<evidence type="ECO:0000313" key="2">
    <source>
        <dbReference type="Proteomes" id="UP000094652"/>
    </source>
</evidence>
<protein>
    <recommendedName>
        <fullName evidence="3">Ribose-5-phosphate isomerase</fullName>
    </recommendedName>
</protein>
<dbReference type="KEGG" id="ctae:BGI42_02145"/>
<accession>A0A1D7XGV2</accession>
<dbReference type="Proteomes" id="UP000094652">
    <property type="component" value="Chromosome"/>
</dbReference>
<dbReference type="RefSeq" id="WP_069678745.1">
    <property type="nucleotide sequence ID" value="NZ_CP017253.2"/>
</dbReference>
<evidence type="ECO:0000313" key="1">
    <source>
        <dbReference type="EMBL" id="AOR22584.1"/>
    </source>
</evidence>
<dbReference type="AlphaFoldDB" id="A0A1D7XGV2"/>
<keyword evidence="2" id="KW-1185">Reference proteome</keyword>
<dbReference type="OrthoDB" id="1930532at2"/>
<dbReference type="STRING" id="394958.BGI42_02145"/>
<sequence length="99" mass="11883">MINNIKYIKILEGICKYYGIGQHELIELLKQRENKYLLLLLLKNYSCFEKENVKEILRVKSSKSVNSNLKSAQEKLLINREFRKKYFEIQDSIDRIEKV</sequence>
<dbReference type="EMBL" id="CP017253">
    <property type="protein sequence ID" value="AOR22584.1"/>
    <property type="molecule type" value="Genomic_DNA"/>
</dbReference>
<proteinExistence type="predicted"/>
<name>A0A1D7XGV2_9CLOT</name>